<dbReference type="OrthoDB" id="6149831at2759"/>
<feature type="compositionally biased region" description="Polar residues" evidence="2">
    <location>
        <begin position="1"/>
        <end position="30"/>
    </location>
</feature>
<dbReference type="STRING" id="307972.A0A2G8L7S4"/>
<sequence length="448" mass="48402">MNGPVTTPNGSIPNGPTSVSTNGQVNNGQSVDPLRTPPNNPQNMPVISTTVVKEAVVVVNNNAANEANSKPLSERRRTDSSRTAVTKQANGTTNGALRSNSVAQRRTASTPSVSSDQTAKGNTTSNFNYGLHYQYSQLRNQGRRATSTSSLRDPVQNGPTKSVPNGPVRKSSEGTIGGSAVSLERHEAQLARRKKEEEKQKVKQQQKDAVKLCKRTTKTGPPASTTGAPKSSIANERRNSGGRSSGRSSTAFLRHQTHHPLGTLLLRLKLTLTLPLVASNPDLSATEKQSSNFTVKREMRQLKEEMDRIDQLKKSQQSNILSNVVSSEDVKSVQQMKKHIETKLKMKLSEDIPGELMNGVVLCHLINIVRPHAVSTIYLPAGSNKLTAAKCRRNVDNFVKSCQMAGVPKEKLCTSGDILEGKGLAKVALTIIALMQMHSSSRSSMNAS</sequence>
<name>A0A2G8L7S4_STIJA</name>
<dbReference type="PANTHER" id="PTHR47385:SF14">
    <property type="entry name" value="TRANSGELIN"/>
    <property type="match status" value="1"/>
</dbReference>
<dbReference type="AlphaFoldDB" id="A0A2G8L7S4"/>
<keyword evidence="1" id="KW-0175">Coiled coil</keyword>
<dbReference type="GO" id="GO:0015629">
    <property type="term" value="C:actin cytoskeleton"/>
    <property type="evidence" value="ECO:0007669"/>
    <property type="project" value="TreeGrafter"/>
</dbReference>
<organism evidence="4 5">
    <name type="scientific">Stichopus japonicus</name>
    <name type="common">Sea cucumber</name>
    <dbReference type="NCBI Taxonomy" id="307972"/>
    <lineage>
        <taxon>Eukaryota</taxon>
        <taxon>Metazoa</taxon>
        <taxon>Echinodermata</taxon>
        <taxon>Eleutherozoa</taxon>
        <taxon>Echinozoa</taxon>
        <taxon>Holothuroidea</taxon>
        <taxon>Aspidochirotacea</taxon>
        <taxon>Aspidochirotida</taxon>
        <taxon>Stichopodidae</taxon>
        <taxon>Apostichopus</taxon>
    </lineage>
</organism>
<dbReference type="SMART" id="SM00033">
    <property type="entry name" value="CH"/>
    <property type="match status" value="1"/>
</dbReference>
<dbReference type="InterPro" id="IPR050606">
    <property type="entry name" value="Calponin-like"/>
</dbReference>
<dbReference type="PANTHER" id="PTHR47385">
    <property type="entry name" value="CALPONIN"/>
    <property type="match status" value="1"/>
</dbReference>
<comment type="caution">
    <text evidence="4">The sequence shown here is derived from an EMBL/GenBank/DDBJ whole genome shotgun (WGS) entry which is preliminary data.</text>
</comment>
<dbReference type="PROSITE" id="PS50021">
    <property type="entry name" value="CH"/>
    <property type="match status" value="1"/>
</dbReference>
<feature type="coiled-coil region" evidence="1">
    <location>
        <begin position="292"/>
        <end position="319"/>
    </location>
</feature>
<feature type="domain" description="Calponin-homology (CH)" evidence="3">
    <location>
        <begin position="330"/>
        <end position="439"/>
    </location>
</feature>
<evidence type="ECO:0000313" key="5">
    <source>
        <dbReference type="Proteomes" id="UP000230750"/>
    </source>
</evidence>
<gene>
    <name evidence="4" type="ORF">BSL78_06760</name>
</gene>
<dbReference type="InterPro" id="IPR003096">
    <property type="entry name" value="SM22_calponin"/>
</dbReference>
<dbReference type="GO" id="GO:0051015">
    <property type="term" value="F:actin filament binding"/>
    <property type="evidence" value="ECO:0007669"/>
    <property type="project" value="TreeGrafter"/>
</dbReference>
<feature type="compositionally biased region" description="Polar residues" evidence="2">
    <location>
        <begin position="81"/>
        <end position="163"/>
    </location>
</feature>
<protein>
    <recommendedName>
        <fullName evidence="3">Calponin-homology (CH) domain-containing protein</fullName>
    </recommendedName>
</protein>
<dbReference type="PRINTS" id="PR00888">
    <property type="entry name" value="SM22CALPONIN"/>
</dbReference>
<dbReference type="GO" id="GO:0007015">
    <property type="term" value="P:actin filament organization"/>
    <property type="evidence" value="ECO:0007669"/>
    <property type="project" value="TreeGrafter"/>
</dbReference>
<dbReference type="SUPFAM" id="SSF47576">
    <property type="entry name" value="Calponin-homology domain, CH-domain"/>
    <property type="match status" value="1"/>
</dbReference>
<keyword evidence="5" id="KW-1185">Reference proteome</keyword>
<dbReference type="InterPro" id="IPR001715">
    <property type="entry name" value="CH_dom"/>
</dbReference>
<proteinExistence type="predicted"/>
<feature type="region of interest" description="Disordered" evidence="2">
    <location>
        <begin position="62"/>
        <end position="249"/>
    </location>
</feature>
<evidence type="ECO:0000256" key="2">
    <source>
        <dbReference type="SAM" id="MobiDB-lite"/>
    </source>
</evidence>
<reference evidence="4 5" key="1">
    <citation type="journal article" date="2017" name="PLoS Biol.">
        <title>The sea cucumber genome provides insights into morphological evolution and visceral regeneration.</title>
        <authorList>
            <person name="Zhang X."/>
            <person name="Sun L."/>
            <person name="Yuan J."/>
            <person name="Sun Y."/>
            <person name="Gao Y."/>
            <person name="Zhang L."/>
            <person name="Li S."/>
            <person name="Dai H."/>
            <person name="Hamel J.F."/>
            <person name="Liu C."/>
            <person name="Yu Y."/>
            <person name="Liu S."/>
            <person name="Lin W."/>
            <person name="Guo K."/>
            <person name="Jin S."/>
            <person name="Xu P."/>
            <person name="Storey K.B."/>
            <person name="Huan P."/>
            <person name="Zhang T."/>
            <person name="Zhou Y."/>
            <person name="Zhang J."/>
            <person name="Lin C."/>
            <person name="Li X."/>
            <person name="Xing L."/>
            <person name="Huo D."/>
            <person name="Sun M."/>
            <person name="Wang L."/>
            <person name="Mercier A."/>
            <person name="Li F."/>
            <person name="Yang H."/>
            <person name="Xiang J."/>
        </authorList>
    </citation>
    <scope>NUCLEOTIDE SEQUENCE [LARGE SCALE GENOMIC DNA]</scope>
    <source>
        <strain evidence="4">Shaxun</strain>
        <tissue evidence="4">Muscle</tissue>
    </source>
</reference>
<evidence type="ECO:0000256" key="1">
    <source>
        <dbReference type="SAM" id="Coils"/>
    </source>
</evidence>
<dbReference type="Pfam" id="PF00307">
    <property type="entry name" value="CH"/>
    <property type="match status" value="1"/>
</dbReference>
<dbReference type="Proteomes" id="UP000230750">
    <property type="component" value="Unassembled WGS sequence"/>
</dbReference>
<feature type="compositionally biased region" description="Polar residues" evidence="2">
    <location>
        <begin position="218"/>
        <end position="234"/>
    </location>
</feature>
<dbReference type="CDD" id="cd21205">
    <property type="entry name" value="CH_LRCH"/>
    <property type="match status" value="1"/>
</dbReference>
<accession>A0A2G8L7S4</accession>
<feature type="region of interest" description="Disordered" evidence="2">
    <location>
        <begin position="1"/>
        <end position="45"/>
    </location>
</feature>
<feature type="compositionally biased region" description="Basic and acidic residues" evidence="2">
    <location>
        <begin position="183"/>
        <end position="211"/>
    </location>
</feature>
<dbReference type="Gene3D" id="1.10.418.10">
    <property type="entry name" value="Calponin-like domain"/>
    <property type="match status" value="1"/>
</dbReference>
<dbReference type="InterPro" id="IPR036872">
    <property type="entry name" value="CH_dom_sf"/>
</dbReference>
<evidence type="ECO:0000313" key="4">
    <source>
        <dbReference type="EMBL" id="PIK56317.1"/>
    </source>
</evidence>
<evidence type="ECO:0000259" key="3">
    <source>
        <dbReference type="PROSITE" id="PS50021"/>
    </source>
</evidence>
<dbReference type="EMBL" id="MRZV01000179">
    <property type="protein sequence ID" value="PIK56317.1"/>
    <property type="molecule type" value="Genomic_DNA"/>
</dbReference>